<dbReference type="InterPro" id="IPR012795">
    <property type="entry name" value="tRNA_Ile_lys_synt_N"/>
</dbReference>
<dbReference type="EC" id="6.3.4.19" evidence="6"/>
<dbReference type="InterPro" id="IPR012094">
    <property type="entry name" value="tRNA_Ile_lys_synt"/>
</dbReference>
<sequence>MQKFKINTSFSYLVAVSGGPDSMFMLNELVKMSVKDLVVCHVNYNFRNDSDNDQKIVEEFCAKNNLKLEKLVIEQDYSLLKENFESWARKTRYDFFVEVSKKHNIKNVLIAHNRNDLVETFLLQQERKSFVKHYGLNKTSIYKDLIIVRPMLNILKSEILVALKEEKVPYAVDSTNEDIKYKRNKIRAELSENLFPEIVEQIKLLNNELEKKSLKVDWYVNNNMSADELKINKNLQDSNLEFIQRTIYKWLELIKKDFVIQNRRNKTIFEIAKNIKVSEKVFWEIKIGNYSIIKDYDNLFLIETKVIEPKTFVIKSKEDLYLAEEFINWLDLVNAIKRNKENYPYVITNDFLKYKLDTYTLGKKTNRYLIDKKIRYKNRMLKAVVYSKRTKKILNTIK</sequence>
<comment type="similarity">
    <text evidence="6">Belongs to the tRNA(Ile)-lysidine synthase family.</text>
</comment>
<comment type="function">
    <text evidence="6">Ligates lysine onto the cytidine present at position 34 of the AUA codon-specific tRNA(Ile) that contains the anticodon CAU, in an ATP-dependent manner. Cytidine is converted to lysidine, thus changing the amino acid specificity of the tRNA from methionine to isoleucine.</text>
</comment>
<dbReference type="OrthoDB" id="9807403at2"/>
<dbReference type="InterPro" id="IPR011063">
    <property type="entry name" value="TilS/TtcA_N"/>
</dbReference>
<dbReference type="Gene3D" id="3.40.50.620">
    <property type="entry name" value="HUPs"/>
    <property type="match status" value="1"/>
</dbReference>
<dbReference type="KEGG" id="mcol:MCOLE_v1c06870"/>
<evidence type="ECO:0000313" key="9">
    <source>
        <dbReference type="Proteomes" id="UP000232221"/>
    </source>
</evidence>
<evidence type="ECO:0000256" key="4">
    <source>
        <dbReference type="ARBA" id="ARBA00022840"/>
    </source>
</evidence>
<dbReference type="GO" id="GO:0005737">
    <property type="term" value="C:cytoplasm"/>
    <property type="evidence" value="ECO:0007669"/>
    <property type="project" value="UniProtKB-SubCell"/>
</dbReference>
<dbReference type="GO" id="GO:0006400">
    <property type="term" value="P:tRNA modification"/>
    <property type="evidence" value="ECO:0007669"/>
    <property type="project" value="UniProtKB-UniRule"/>
</dbReference>
<dbReference type="Pfam" id="PF01171">
    <property type="entry name" value="ATP_bind_3"/>
    <property type="match status" value="1"/>
</dbReference>
<evidence type="ECO:0000259" key="7">
    <source>
        <dbReference type="Pfam" id="PF01171"/>
    </source>
</evidence>
<comment type="subcellular location">
    <subcellularLocation>
        <location evidence="6">Cytoplasm</location>
    </subcellularLocation>
</comment>
<evidence type="ECO:0000313" key="8">
    <source>
        <dbReference type="EMBL" id="ATZ21197.1"/>
    </source>
</evidence>
<accession>A0A2K8P370</accession>
<proteinExistence type="inferred from homology"/>
<dbReference type="GO" id="GO:0005524">
    <property type="term" value="F:ATP binding"/>
    <property type="evidence" value="ECO:0007669"/>
    <property type="project" value="UniProtKB-UniRule"/>
</dbReference>
<dbReference type="HAMAP" id="MF_01161">
    <property type="entry name" value="tRNA_Ile_lys_synt"/>
    <property type="match status" value="1"/>
</dbReference>
<name>A0A2K8P370_9MOLU</name>
<dbReference type="NCBIfam" id="TIGR02432">
    <property type="entry name" value="lysidine_TilS_N"/>
    <property type="match status" value="1"/>
</dbReference>
<keyword evidence="4 6" id="KW-0067">ATP-binding</keyword>
<dbReference type="PANTHER" id="PTHR43033">
    <property type="entry name" value="TRNA(ILE)-LYSIDINE SYNTHASE-RELATED"/>
    <property type="match status" value="1"/>
</dbReference>
<feature type="domain" description="tRNA(Ile)-lysidine/2-thiocytidine synthase N-terminal" evidence="7">
    <location>
        <begin position="12"/>
        <end position="188"/>
    </location>
</feature>
<dbReference type="PANTHER" id="PTHR43033:SF1">
    <property type="entry name" value="TRNA(ILE)-LYSIDINE SYNTHASE-RELATED"/>
    <property type="match status" value="1"/>
</dbReference>
<feature type="binding site" evidence="6">
    <location>
        <begin position="17"/>
        <end position="22"/>
    </location>
    <ligand>
        <name>ATP</name>
        <dbReference type="ChEBI" id="CHEBI:30616"/>
    </ligand>
</feature>
<keyword evidence="6" id="KW-0963">Cytoplasm</keyword>
<evidence type="ECO:0000256" key="6">
    <source>
        <dbReference type="HAMAP-Rule" id="MF_01161"/>
    </source>
</evidence>
<comment type="domain">
    <text evidence="6">The N-terminal region contains the highly conserved SGGXDS motif, predicted to be a P-loop motif involved in ATP binding.</text>
</comment>
<dbReference type="RefSeq" id="WP_100671506.1">
    <property type="nucleotide sequence ID" value="NZ_CP022510.1"/>
</dbReference>
<dbReference type="InterPro" id="IPR014729">
    <property type="entry name" value="Rossmann-like_a/b/a_fold"/>
</dbReference>
<evidence type="ECO:0000256" key="2">
    <source>
        <dbReference type="ARBA" id="ARBA00022694"/>
    </source>
</evidence>
<evidence type="ECO:0000256" key="1">
    <source>
        <dbReference type="ARBA" id="ARBA00022598"/>
    </source>
</evidence>
<organism evidence="8 9">
    <name type="scientific">Mesoplasma coleopterae</name>
    <dbReference type="NCBI Taxonomy" id="324078"/>
    <lineage>
        <taxon>Bacteria</taxon>
        <taxon>Bacillati</taxon>
        <taxon>Mycoplasmatota</taxon>
        <taxon>Mollicutes</taxon>
        <taxon>Entomoplasmatales</taxon>
        <taxon>Entomoplasmataceae</taxon>
        <taxon>Mesoplasma</taxon>
    </lineage>
</organism>
<dbReference type="EMBL" id="CP024968">
    <property type="protein sequence ID" value="ATZ21197.1"/>
    <property type="molecule type" value="Genomic_DNA"/>
</dbReference>
<evidence type="ECO:0000256" key="5">
    <source>
        <dbReference type="ARBA" id="ARBA00048539"/>
    </source>
</evidence>
<keyword evidence="2 6" id="KW-0819">tRNA processing</keyword>
<keyword evidence="3 6" id="KW-0547">Nucleotide-binding</keyword>
<keyword evidence="1 6" id="KW-0436">Ligase</keyword>
<reference evidence="8 9" key="1">
    <citation type="submission" date="2017-11" db="EMBL/GenBank/DDBJ databases">
        <title>Genome sequence of Mesoplasma coleopterae BARC 779 (ATCC 49583).</title>
        <authorList>
            <person name="Lo W.-S."/>
            <person name="Kuo C.-H."/>
        </authorList>
    </citation>
    <scope>NUCLEOTIDE SEQUENCE [LARGE SCALE GENOMIC DNA]</scope>
    <source>
        <strain evidence="8 9">BARC 779</strain>
    </source>
</reference>
<dbReference type="AlphaFoldDB" id="A0A2K8P370"/>
<protein>
    <recommendedName>
        <fullName evidence="6">tRNA(Ile)-lysidine synthase</fullName>
        <ecNumber evidence="6">6.3.4.19</ecNumber>
    </recommendedName>
    <alternativeName>
        <fullName evidence="6">tRNA(Ile)-2-lysyl-cytidine synthase</fullName>
    </alternativeName>
    <alternativeName>
        <fullName evidence="6">tRNA(Ile)-lysidine synthetase</fullName>
    </alternativeName>
</protein>
<evidence type="ECO:0000256" key="3">
    <source>
        <dbReference type="ARBA" id="ARBA00022741"/>
    </source>
</evidence>
<dbReference type="SUPFAM" id="SSF52402">
    <property type="entry name" value="Adenine nucleotide alpha hydrolases-like"/>
    <property type="match status" value="1"/>
</dbReference>
<keyword evidence="9" id="KW-1185">Reference proteome</keyword>
<gene>
    <name evidence="6 8" type="primary">tilS</name>
    <name evidence="8" type="ORF">MCOLE_v1c06870</name>
</gene>
<dbReference type="GO" id="GO:0032267">
    <property type="term" value="F:tRNA(Ile)-lysidine synthase activity"/>
    <property type="evidence" value="ECO:0007669"/>
    <property type="project" value="UniProtKB-EC"/>
</dbReference>
<dbReference type="Proteomes" id="UP000232221">
    <property type="component" value="Chromosome"/>
</dbReference>
<comment type="catalytic activity">
    <reaction evidence="5 6">
        <text>cytidine(34) in tRNA(Ile2) + L-lysine + ATP = lysidine(34) in tRNA(Ile2) + AMP + diphosphate + H(+)</text>
        <dbReference type="Rhea" id="RHEA:43744"/>
        <dbReference type="Rhea" id="RHEA-COMP:10625"/>
        <dbReference type="Rhea" id="RHEA-COMP:10670"/>
        <dbReference type="ChEBI" id="CHEBI:15378"/>
        <dbReference type="ChEBI" id="CHEBI:30616"/>
        <dbReference type="ChEBI" id="CHEBI:32551"/>
        <dbReference type="ChEBI" id="CHEBI:33019"/>
        <dbReference type="ChEBI" id="CHEBI:82748"/>
        <dbReference type="ChEBI" id="CHEBI:83665"/>
        <dbReference type="ChEBI" id="CHEBI:456215"/>
        <dbReference type="EC" id="6.3.4.19"/>
    </reaction>
</comment>
<dbReference type="CDD" id="cd01992">
    <property type="entry name" value="TilS_N"/>
    <property type="match status" value="1"/>
</dbReference>